<protein>
    <submittedName>
        <fullName evidence="1">Uncharacterized protein</fullName>
    </submittedName>
</protein>
<accession>A0A1F5SZK6</accession>
<proteinExistence type="predicted"/>
<dbReference type="EMBL" id="MFGJ01000007">
    <property type="protein sequence ID" value="OGF31661.1"/>
    <property type="molecule type" value="Genomic_DNA"/>
</dbReference>
<dbReference type="Proteomes" id="UP000179001">
    <property type="component" value="Unassembled WGS sequence"/>
</dbReference>
<dbReference type="AlphaFoldDB" id="A0A1F5SZK6"/>
<sequence length="131" mass="14979">MKRVENFEDFLNLPAGTVVEIRRLKNIKGSIFGFSLTPGPFVLRGVICPTPRPVESDLLSMANDIYPSEDKTKMVVSCQDQVGARYNFNIFLEDLELYLIETFEVVDIQKMLEVFIGYSHYLKMMNGESES</sequence>
<reference evidence="1 2" key="1">
    <citation type="journal article" date="2016" name="Nat. Commun.">
        <title>Thousands of microbial genomes shed light on interconnected biogeochemical processes in an aquifer system.</title>
        <authorList>
            <person name="Anantharaman K."/>
            <person name="Brown C.T."/>
            <person name="Hug L.A."/>
            <person name="Sharon I."/>
            <person name="Castelle C.J."/>
            <person name="Probst A.J."/>
            <person name="Thomas B.C."/>
            <person name="Singh A."/>
            <person name="Wilkins M.J."/>
            <person name="Karaoz U."/>
            <person name="Brodie E.L."/>
            <person name="Williams K.H."/>
            <person name="Hubbard S.S."/>
            <person name="Banfield J.F."/>
        </authorList>
    </citation>
    <scope>NUCLEOTIDE SEQUENCE [LARGE SCALE GENOMIC DNA]</scope>
</reference>
<evidence type="ECO:0000313" key="1">
    <source>
        <dbReference type="EMBL" id="OGF31661.1"/>
    </source>
</evidence>
<comment type="caution">
    <text evidence="1">The sequence shown here is derived from an EMBL/GenBank/DDBJ whole genome shotgun (WGS) entry which is preliminary data.</text>
</comment>
<evidence type="ECO:0000313" key="2">
    <source>
        <dbReference type="Proteomes" id="UP000179001"/>
    </source>
</evidence>
<name>A0A1F5SZK6_9BACT</name>
<gene>
    <name evidence="1" type="ORF">A2478_04195</name>
</gene>
<organism evidence="1 2">
    <name type="scientific">Candidatus Falkowbacteria bacterium RIFOXYC2_FULL_36_12</name>
    <dbReference type="NCBI Taxonomy" id="1798002"/>
    <lineage>
        <taxon>Bacteria</taxon>
        <taxon>Candidatus Falkowiibacteriota</taxon>
    </lineage>
</organism>